<comment type="caution">
    <text evidence="3">The sequence shown here is derived from an EMBL/GenBank/DDBJ whole genome shotgun (WGS) entry which is preliminary data.</text>
</comment>
<dbReference type="Proteomes" id="UP001457197">
    <property type="component" value="Unassembled WGS sequence"/>
</dbReference>
<dbReference type="InterPro" id="IPR016662">
    <property type="entry name" value="Acyl-CoA_thioEstase_long-chain"/>
</dbReference>
<keyword evidence="1" id="KW-0812">Transmembrane</keyword>
<keyword evidence="1" id="KW-0472">Membrane</keyword>
<dbReference type="RefSeq" id="WP_349152502.1">
    <property type="nucleotide sequence ID" value="NZ_JBBMEO010000016.1"/>
</dbReference>
<evidence type="ECO:0000259" key="2">
    <source>
        <dbReference type="Pfam" id="PF08840"/>
    </source>
</evidence>
<reference evidence="3 4" key="1">
    <citation type="submission" date="2024-03" db="EMBL/GenBank/DDBJ databases">
        <title>Human intestinal bacterial collection.</title>
        <authorList>
            <person name="Pauvert C."/>
            <person name="Hitch T.C.A."/>
            <person name="Clavel T."/>
        </authorList>
    </citation>
    <scope>NUCLEOTIDE SEQUENCE [LARGE SCALE GENOMIC DNA]</scope>
    <source>
        <strain evidence="3 4">CLA-AA-H175</strain>
    </source>
</reference>
<protein>
    <submittedName>
        <fullName evidence="3">Acyl-CoA thioester hydrolase/BAAT C-terminal domain-containing protein</fullName>
    </submittedName>
</protein>
<organism evidence="3 4">
    <name type="scientific">Faecalibacterium tardum</name>
    <dbReference type="NCBI Taxonomy" id="3133156"/>
    <lineage>
        <taxon>Bacteria</taxon>
        <taxon>Bacillati</taxon>
        <taxon>Bacillota</taxon>
        <taxon>Clostridia</taxon>
        <taxon>Eubacteriales</taxon>
        <taxon>Oscillospiraceae</taxon>
        <taxon>Faecalibacterium</taxon>
    </lineage>
</organism>
<dbReference type="InterPro" id="IPR029058">
    <property type="entry name" value="AB_hydrolase_fold"/>
</dbReference>
<dbReference type="PANTHER" id="PTHR10824">
    <property type="entry name" value="ACYL-COENZYME A THIOESTERASE-RELATED"/>
    <property type="match status" value="1"/>
</dbReference>
<keyword evidence="1" id="KW-1133">Transmembrane helix</keyword>
<dbReference type="Gene3D" id="3.40.50.1820">
    <property type="entry name" value="alpha/beta hydrolase"/>
    <property type="match status" value="1"/>
</dbReference>
<accession>A0ABV1AXB4</accession>
<feature type="domain" description="BAAT/Acyl-CoA thioester hydrolase C-terminal" evidence="2">
    <location>
        <begin position="109"/>
        <end position="278"/>
    </location>
</feature>
<sequence length="322" mass="36353">MAKNRDKKKRRWRLTVIIVAAVFVAALGIYKIKSSRTDADLILTISEQGFEGHFYDSGEREKAVITFSGSEGGSKASDTMAWYYQQHGISALGVTLFAGKETGENLDRVPLEYVENAIAWLKEQGFEKIAVDGISKGSEYALLAASRFDDISCVIARVPSYFVSEGMIGRSGPSGTSCWSYHGEELNYTPYIIRDFDILKQLRTYGELNILSYNTGKDVTDESIIPVENIRGPILLISTEADTVWPSTEQAAHIVSDLQEHDFPYEVKSLTYEKISHFAIPMRSNTWLLKLMFRSERRFPEECAAERTDLSEQAVDFIQNHW</sequence>
<dbReference type="Pfam" id="PF08840">
    <property type="entry name" value="BAAT_C"/>
    <property type="match status" value="1"/>
</dbReference>
<dbReference type="EMBL" id="JBBMEO010000016">
    <property type="protein sequence ID" value="MEQ2362497.1"/>
    <property type="molecule type" value="Genomic_DNA"/>
</dbReference>
<evidence type="ECO:0000313" key="3">
    <source>
        <dbReference type="EMBL" id="MEQ2362497.1"/>
    </source>
</evidence>
<keyword evidence="3" id="KW-0378">Hydrolase</keyword>
<keyword evidence="4" id="KW-1185">Reference proteome</keyword>
<dbReference type="PANTHER" id="PTHR10824:SF4">
    <property type="entry name" value="ACYL-COENZYME A THIOESTERASE 1-LIKE"/>
    <property type="match status" value="1"/>
</dbReference>
<proteinExistence type="predicted"/>
<dbReference type="GO" id="GO:0016787">
    <property type="term" value="F:hydrolase activity"/>
    <property type="evidence" value="ECO:0007669"/>
    <property type="project" value="UniProtKB-KW"/>
</dbReference>
<dbReference type="InterPro" id="IPR014940">
    <property type="entry name" value="BAAT_C"/>
</dbReference>
<evidence type="ECO:0000313" key="4">
    <source>
        <dbReference type="Proteomes" id="UP001457197"/>
    </source>
</evidence>
<evidence type="ECO:0000256" key="1">
    <source>
        <dbReference type="SAM" id="Phobius"/>
    </source>
</evidence>
<dbReference type="PIRSF" id="PIRSF016521">
    <property type="entry name" value="Acyl-CoA_hydro"/>
    <property type="match status" value="1"/>
</dbReference>
<dbReference type="SUPFAM" id="SSF53474">
    <property type="entry name" value="alpha/beta-Hydrolases"/>
    <property type="match status" value="1"/>
</dbReference>
<name>A0ABV1AXB4_9FIRM</name>
<feature type="transmembrane region" description="Helical" evidence="1">
    <location>
        <begin position="12"/>
        <end position="30"/>
    </location>
</feature>
<gene>
    <name evidence="3" type="ORF">WMO44_10155</name>
</gene>